<dbReference type="SUPFAM" id="SSF46785">
    <property type="entry name" value="Winged helix' DNA-binding domain"/>
    <property type="match status" value="1"/>
</dbReference>
<dbReference type="GO" id="GO:0006355">
    <property type="term" value="P:regulation of DNA-templated transcription"/>
    <property type="evidence" value="ECO:0007669"/>
    <property type="project" value="InterPro"/>
</dbReference>
<dbReference type="PROSITE" id="PS51063">
    <property type="entry name" value="HTH_CRP_2"/>
    <property type="match status" value="1"/>
</dbReference>
<dbReference type="Proteomes" id="UP000474718">
    <property type="component" value="Unassembled WGS sequence"/>
</dbReference>
<dbReference type="InterPro" id="IPR018490">
    <property type="entry name" value="cNMP-bd_dom_sf"/>
</dbReference>
<evidence type="ECO:0000313" key="9">
    <source>
        <dbReference type="Proteomes" id="UP000474718"/>
    </source>
</evidence>
<dbReference type="AlphaFoldDB" id="A0AAQ1MCS6"/>
<dbReference type="PROSITE" id="PS50042">
    <property type="entry name" value="CNMP_BINDING_3"/>
    <property type="match status" value="1"/>
</dbReference>
<evidence type="ECO:0000256" key="2">
    <source>
        <dbReference type="ARBA" id="ARBA00023125"/>
    </source>
</evidence>
<evidence type="ECO:0000313" key="8">
    <source>
        <dbReference type="Proteomes" id="UP000184089"/>
    </source>
</evidence>
<sequence length="228" mass="24863">MKVALAETELFAGVDEGELVALLQGVRAISRHYPAGARILGEGEAVSSFGLLLSGRAQAVKGDAQGRSVILALLKPGDAIGILLAARPGRPSPVTVRVTERAEVLHLPFEGLIAGCKRGCPGADRLLRNYVGIAAEKGLLLHERIDCLLRPTVREKVLAYLRRETERAGRSAVTLPLDRAAMADYLHVERSALSRELSRMRRDGLIDFCKNRFELLEAEEGDDPLFYI</sequence>
<organism evidence="7 8">
    <name type="scientific">Bittarella massiliensis</name>
    <name type="common">ex Durand et al. 2017</name>
    <dbReference type="NCBI Taxonomy" id="1720313"/>
    <lineage>
        <taxon>Bacteria</taxon>
        <taxon>Bacillati</taxon>
        <taxon>Bacillota</taxon>
        <taxon>Clostridia</taxon>
        <taxon>Eubacteriales</taxon>
        <taxon>Oscillospiraceae</taxon>
        <taxon>Bittarella (ex Durand et al. 2017)</taxon>
    </lineage>
</organism>
<proteinExistence type="predicted"/>
<evidence type="ECO:0000259" key="4">
    <source>
        <dbReference type="PROSITE" id="PS50042"/>
    </source>
</evidence>
<evidence type="ECO:0000313" key="7">
    <source>
        <dbReference type="EMBL" id="SHG01494.1"/>
    </source>
</evidence>
<dbReference type="EMBL" id="FQVY01000002">
    <property type="protein sequence ID" value="SHG01494.1"/>
    <property type="molecule type" value="Genomic_DNA"/>
</dbReference>
<keyword evidence="2" id="KW-0238">DNA-binding</keyword>
<dbReference type="InterPro" id="IPR012318">
    <property type="entry name" value="HTH_CRP"/>
</dbReference>
<dbReference type="Pfam" id="PF00027">
    <property type="entry name" value="cNMP_binding"/>
    <property type="match status" value="1"/>
</dbReference>
<reference evidence="7" key="2">
    <citation type="submission" date="2016-11" db="EMBL/GenBank/DDBJ databases">
        <authorList>
            <person name="Varghese N."/>
            <person name="Submissions S."/>
        </authorList>
    </citation>
    <scope>NUCLEOTIDE SEQUENCE</scope>
    <source>
        <strain evidence="7">DSM 4029</strain>
    </source>
</reference>
<keyword evidence="3" id="KW-0804">Transcription</keyword>
<dbReference type="RefSeq" id="WP_021659015.1">
    <property type="nucleotide sequence ID" value="NZ_FQVY01000002.1"/>
</dbReference>
<evidence type="ECO:0000256" key="1">
    <source>
        <dbReference type="ARBA" id="ARBA00023015"/>
    </source>
</evidence>
<dbReference type="InterPro" id="IPR014710">
    <property type="entry name" value="RmlC-like_jellyroll"/>
</dbReference>
<dbReference type="CDD" id="cd00038">
    <property type="entry name" value="CAP_ED"/>
    <property type="match status" value="1"/>
</dbReference>
<reference evidence="8" key="1">
    <citation type="submission" date="2016-11" db="EMBL/GenBank/DDBJ databases">
        <authorList>
            <person name="Jaros S."/>
            <person name="Januszkiewicz K."/>
            <person name="Wedrychowicz H."/>
        </authorList>
    </citation>
    <scope>NUCLEOTIDE SEQUENCE [LARGE SCALE GENOMIC DNA]</scope>
    <source>
        <strain evidence="8">DSM 4029</strain>
    </source>
</reference>
<dbReference type="InterPro" id="IPR000595">
    <property type="entry name" value="cNMP-bd_dom"/>
</dbReference>
<feature type="domain" description="HTH crp-type" evidence="5">
    <location>
        <begin position="151"/>
        <end position="219"/>
    </location>
</feature>
<dbReference type="Gene3D" id="2.60.120.10">
    <property type="entry name" value="Jelly Rolls"/>
    <property type="match status" value="1"/>
</dbReference>
<dbReference type="GO" id="GO:0003677">
    <property type="term" value="F:DNA binding"/>
    <property type="evidence" value="ECO:0007669"/>
    <property type="project" value="UniProtKB-KW"/>
</dbReference>
<gene>
    <name evidence="6" type="ORF">GT747_09230</name>
    <name evidence="7" type="ORF">SAMN05444424_1152</name>
</gene>
<accession>A0AAQ1MCS6</accession>
<protein>
    <submittedName>
        <fullName evidence="6">Cyclic nucleotide-binding domain-containing protein</fullName>
    </submittedName>
    <submittedName>
        <fullName evidence="7">cAMP-binding domain of CRP or a regulatory subunit of cAMP-dependent protein kinases</fullName>
    </submittedName>
</protein>
<keyword evidence="1" id="KW-0805">Transcription regulation</keyword>
<dbReference type="InterPro" id="IPR036390">
    <property type="entry name" value="WH_DNA-bd_sf"/>
</dbReference>
<comment type="caution">
    <text evidence="7">The sequence shown here is derived from an EMBL/GenBank/DDBJ whole genome shotgun (WGS) entry which is preliminary data.</text>
</comment>
<dbReference type="Proteomes" id="UP000184089">
    <property type="component" value="Unassembled WGS sequence"/>
</dbReference>
<dbReference type="Pfam" id="PF13545">
    <property type="entry name" value="HTH_Crp_2"/>
    <property type="match status" value="1"/>
</dbReference>
<dbReference type="EMBL" id="WWVX01000006">
    <property type="protein sequence ID" value="MZL69932.1"/>
    <property type="molecule type" value="Genomic_DNA"/>
</dbReference>
<keyword evidence="9" id="KW-1185">Reference proteome</keyword>
<evidence type="ECO:0000259" key="5">
    <source>
        <dbReference type="PROSITE" id="PS51063"/>
    </source>
</evidence>
<dbReference type="SUPFAM" id="SSF51206">
    <property type="entry name" value="cAMP-binding domain-like"/>
    <property type="match status" value="1"/>
</dbReference>
<evidence type="ECO:0000313" key="6">
    <source>
        <dbReference type="EMBL" id="MZL69932.1"/>
    </source>
</evidence>
<evidence type="ECO:0000256" key="3">
    <source>
        <dbReference type="ARBA" id="ARBA00023163"/>
    </source>
</evidence>
<name>A0AAQ1MCS6_9FIRM</name>
<feature type="domain" description="Cyclic nucleotide-binding" evidence="4">
    <location>
        <begin position="10"/>
        <end position="107"/>
    </location>
</feature>
<reference evidence="6 9" key="3">
    <citation type="journal article" date="2019" name="Nat. Med.">
        <title>A library of human gut bacterial isolates paired with longitudinal multiomics data enables mechanistic microbiome research.</title>
        <authorList>
            <person name="Poyet M."/>
            <person name="Groussin M."/>
            <person name="Gibbons S.M."/>
            <person name="Avila-Pacheco J."/>
            <person name="Jiang X."/>
            <person name="Kearney S.M."/>
            <person name="Perrotta A.R."/>
            <person name="Berdy B."/>
            <person name="Zhao S."/>
            <person name="Lieberman T.D."/>
            <person name="Swanson P.K."/>
            <person name="Smith M."/>
            <person name="Roesemann S."/>
            <person name="Alexander J.E."/>
            <person name="Rich S.A."/>
            <person name="Livny J."/>
            <person name="Vlamakis H."/>
            <person name="Clish C."/>
            <person name="Bullock K."/>
            <person name="Deik A."/>
            <person name="Scott J."/>
            <person name="Pierce K.A."/>
            <person name="Xavier R.J."/>
            <person name="Alm E.J."/>
        </authorList>
    </citation>
    <scope>NUCLEOTIDE SEQUENCE [LARGE SCALE GENOMIC DNA]</scope>
    <source>
        <strain evidence="6 9">BIOML-A2</strain>
    </source>
</reference>
<dbReference type="SMART" id="SM00100">
    <property type="entry name" value="cNMP"/>
    <property type="match status" value="1"/>
</dbReference>